<gene>
    <name evidence="2" type="ORF">AN957_09850</name>
</gene>
<dbReference type="STRING" id="1637975.AN957_09850"/>
<sequence>MTSNEFNAKIDELWSQTKAGNLPREERFVAIERLTDRYITATGKRPDPSQLDRLATLCLYEEVTDDRPDKMTLEEYPIMSDEQYARRTEGKHVRRHGKDGKLLPNKTEIPLNAAFDYGTDGKNYRTPKRRPLSTDEASRADAKLTRNKERRRKYNEFIKPGIVEVSYIGD</sequence>
<keyword evidence="3" id="KW-1185">Reference proteome</keyword>
<reference evidence="2 3" key="1">
    <citation type="submission" date="2015-09" db="EMBL/GenBank/DDBJ databases">
        <title>Genome sequencing project for genomic taxonomy and phylogenomics of Bacillus-like bacteria.</title>
        <authorList>
            <person name="Liu B."/>
            <person name="Wang J."/>
            <person name="Zhu Y."/>
            <person name="Liu G."/>
            <person name="Chen Q."/>
            <person name="Chen Z."/>
            <person name="Lan J."/>
            <person name="Che J."/>
            <person name="Ge C."/>
            <person name="Shi H."/>
            <person name="Pan Z."/>
            <person name="Liu X."/>
        </authorList>
    </citation>
    <scope>NUCLEOTIDE SEQUENCE [LARGE SCALE GENOMIC DNA]</scope>
    <source>
        <strain evidence="2 3">FJAT-18043</strain>
    </source>
</reference>
<evidence type="ECO:0000313" key="2">
    <source>
        <dbReference type="EMBL" id="KQL18842.1"/>
    </source>
</evidence>
<name>A0A0Q3VFT1_9BACI</name>
<dbReference type="Proteomes" id="UP000050996">
    <property type="component" value="Unassembled WGS sequence"/>
</dbReference>
<dbReference type="RefSeq" id="WP_056683829.1">
    <property type="nucleotide sequence ID" value="NZ_LJIX01000006.1"/>
</dbReference>
<accession>A0A0Q3VFT1</accession>
<dbReference type="AlphaFoldDB" id="A0A0Q3VFT1"/>
<evidence type="ECO:0000256" key="1">
    <source>
        <dbReference type="SAM" id="MobiDB-lite"/>
    </source>
</evidence>
<comment type="caution">
    <text evidence="2">The sequence shown here is derived from an EMBL/GenBank/DDBJ whole genome shotgun (WGS) entry which is preliminary data.</text>
</comment>
<dbReference type="EMBL" id="LJIX01000006">
    <property type="protein sequence ID" value="KQL18842.1"/>
    <property type="molecule type" value="Genomic_DNA"/>
</dbReference>
<evidence type="ECO:0000313" key="3">
    <source>
        <dbReference type="Proteomes" id="UP000050996"/>
    </source>
</evidence>
<feature type="region of interest" description="Disordered" evidence="1">
    <location>
        <begin position="85"/>
        <end position="147"/>
    </location>
</feature>
<dbReference type="PATRIC" id="fig|1637975.4.peg.1751"/>
<feature type="compositionally biased region" description="Basic and acidic residues" evidence="1">
    <location>
        <begin position="132"/>
        <end position="147"/>
    </location>
</feature>
<protein>
    <submittedName>
        <fullName evidence="2">Uncharacterized protein</fullName>
    </submittedName>
</protein>
<proteinExistence type="predicted"/>
<organism evidence="2 3">
    <name type="scientific">Cytobacillus solani</name>
    <dbReference type="NCBI Taxonomy" id="1637975"/>
    <lineage>
        <taxon>Bacteria</taxon>
        <taxon>Bacillati</taxon>
        <taxon>Bacillota</taxon>
        <taxon>Bacilli</taxon>
        <taxon>Bacillales</taxon>
        <taxon>Bacillaceae</taxon>
        <taxon>Cytobacillus</taxon>
    </lineage>
</organism>